<dbReference type="PANTHER" id="PTHR35737">
    <property type="entry name" value="CRYPTIC LOCI REGULATOR"/>
    <property type="match status" value="1"/>
</dbReference>
<dbReference type="Proteomes" id="UP001237642">
    <property type="component" value="Unassembled WGS sequence"/>
</dbReference>
<organism evidence="2 3">
    <name type="scientific">Heracleum sosnowskyi</name>
    <dbReference type="NCBI Taxonomy" id="360622"/>
    <lineage>
        <taxon>Eukaryota</taxon>
        <taxon>Viridiplantae</taxon>
        <taxon>Streptophyta</taxon>
        <taxon>Embryophyta</taxon>
        <taxon>Tracheophyta</taxon>
        <taxon>Spermatophyta</taxon>
        <taxon>Magnoliopsida</taxon>
        <taxon>eudicotyledons</taxon>
        <taxon>Gunneridae</taxon>
        <taxon>Pentapetalae</taxon>
        <taxon>asterids</taxon>
        <taxon>campanulids</taxon>
        <taxon>Apiales</taxon>
        <taxon>Apiaceae</taxon>
        <taxon>Apioideae</taxon>
        <taxon>apioid superclade</taxon>
        <taxon>Tordylieae</taxon>
        <taxon>Tordyliinae</taxon>
        <taxon>Heracleum</taxon>
    </lineage>
</organism>
<reference evidence="2" key="1">
    <citation type="submission" date="2023-02" db="EMBL/GenBank/DDBJ databases">
        <title>Genome of toxic invasive species Heracleum sosnowskyi carries increased number of genes despite the absence of recent whole-genome duplications.</title>
        <authorList>
            <person name="Schelkunov M."/>
            <person name="Shtratnikova V."/>
            <person name="Makarenko M."/>
            <person name="Klepikova A."/>
            <person name="Omelchenko D."/>
            <person name="Novikova G."/>
            <person name="Obukhova E."/>
            <person name="Bogdanov V."/>
            <person name="Penin A."/>
            <person name="Logacheva M."/>
        </authorList>
    </citation>
    <scope>NUCLEOTIDE SEQUENCE</scope>
    <source>
        <strain evidence="2">Hsosn_3</strain>
        <tissue evidence="2">Leaf</tissue>
    </source>
</reference>
<protein>
    <submittedName>
        <fullName evidence="2">Uncharacterized protein</fullName>
    </submittedName>
</protein>
<gene>
    <name evidence="2" type="ORF">POM88_021592</name>
</gene>
<evidence type="ECO:0000256" key="1">
    <source>
        <dbReference type="SAM" id="Coils"/>
    </source>
</evidence>
<reference evidence="2" key="2">
    <citation type="submission" date="2023-05" db="EMBL/GenBank/DDBJ databases">
        <authorList>
            <person name="Schelkunov M.I."/>
        </authorList>
    </citation>
    <scope>NUCLEOTIDE SEQUENCE</scope>
    <source>
        <strain evidence="2">Hsosn_3</strain>
        <tissue evidence="2">Leaf</tissue>
    </source>
</reference>
<proteinExistence type="predicted"/>
<name>A0AAD8IDG9_9APIA</name>
<feature type="coiled-coil region" evidence="1">
    <location>
        <begin position="115"/>
        <end position="149"/>
    </location>
</feature>
<comment type="caution">
    <text evidence="2">The sequence shown here is derived from an EMBL/GenBank/DDBJ whole genome shotgun (WGS) entry which is preliminary data.</text>
</comment>
<evidence type="ECO:0000313" key="2">
    <source>
        <dbReference type="EMBL" id="KAK1383857.1"/>
    </source>
</evidence>
<accession>A0AAD8IDG9</accession>
<dbReference type="EMBL" id="JAUIZM010000005">
    <property type="protein sequence ID" value="KAK1383857.1"/>
    <property type="molecule type" value="Genomic_DNA"/>
</dbReference>
<dbReference type="PANTHER" id="PTHR35737:SF1">
    <property type="entry name" value="CRYPTIC LOCI REGULATOR"/>
    <property type="match status" value="1"/>
</dbReference>
<keyword evidence="3" id="KW-1185">Reference proteome</keyword>
<sequence length="174" mass="19699">MSLPGEDEWELINDDGFVYNCKKRVRLDITATTSAPPPDPLVEDKNRKIRKKKALWNLKQKYQAELSRWELLSNTLRDLNFQAQNAEKVFDKIDLEKRGAELAAEVSGFSRCGLVDELLAQAEAEEAMINNIANLCDAAEALCDAQEERSKQVILDLPVWSSSPRELMNSLCDD</sequence>
<dbReference type="AlphaFoldDB" id="A0AAD8IDG9"/>
<keyword evidence="1" id="KW-0175">Coiled coil</keyword>
<evidence type="ECO:0000313" key="3">
    <source>
        <dbReference type="Proteomes" id="UP001237642"/>
    </source>
</evidence>